<organism evidence="2 3">
    <name type="scientific">Aureibacter tunicatorum</name>
    <dbReference type="NCBI Taxonomy" id="866807"/>
    <lineage>
        <taxon>Bacteria</taxon>
        <taxon>Pseudomonadati</taxon>
        <taxon>Bacteroidota</taxon>
        <taxon>Cytophagia</taxon>
        <taxon>Cytophagales</taxon>
        <taxon>Persicobacteraceae</taxon>
        <taxon>Aureibacter</taxon>
    </lineage>
</organism>
<reference evidence="2" key="1">
    <citation type="submission" date="2023-07" db="EMBL/GenBank/DDBJ databases">
        <title>Genomic Encyclopedia of Type Strains, Phase IV (KMG-IV): sequencing the most valuable type-strain genomes for metagenomic binning, comparative biology and taxonomic classification.</title>
        <authorList>
            <person name="Goeker M."/>
        </authorList>
    </citation>
    <scope>NUCLEOTIDE SEQUENCE</scope>
    <source>
        <strain evidence="2">DSM 26174</strain>
    </source>
</reference>
<name>A0AAE3XKY1_9BACT</name>
<gene>
    <name evidence="2" type="ORF">HNQ88_000869</name>
</gene>
<keyword evidence="1" id="KW-0812">Transmembrane</keyword>
<evidence type="ECO:0000256" key="1">
    <source>
        <dbReference type="SAM" id="Phobius"/>
    </source>
</evidence>
<protein>
    <submittedName>
        <fullName evidence="2">Uncharacterized protein</fullName>
    </submittedName>
</protein>
<sequence length="166" mass="19496">MEHLQKILEMFIGRLKTFRNHTKSKNLKIIIMIYFIWLFVNLCTLDSVKNVYTIEKIKSKKSFNIIYASNNDNIYKIIVKKNKKYKGDIRIKVGRSYKLDIKTQRESAEEKVSSPDQVKLLPPINYLDLSPCREYEGGSEICIEPDKGIYTLYLTDDIIGLYYVPK</sequence>
<evidence type="ECO:0000313" key="3">
    <source>
        <dbReference type="Proteomes" id="UP001185092"/>
    </source>
</evidence>
<dbReference type="EMBL" id="JAVDQD010000001">
    <property type="protein sequence ID" value="MDR6237893.1"/>
    <property type="molecule type" value="Genomic_DNA"/>
</dbReference>
<dbReference type="RefSeq" id="WP_309937363.1">
    <property type="nucleotide sequence ID" value="NZ_AP025305.1"/>
</dbReference>
<keyword evidence="1" id="KW-0472">Membrane</keyword>
<evidence type="ECO:0000313" key="2">
    <source>
        <dbReference type="EMBL" id="MDR6237893.1"/>
    </source>
</evidence>
<proteinExistence type="predicted"/>
<keyword evidence="3" id="KW-1185">Reference proteome</keyword>
<feature type="transmembrane region" description="Helical" evidence="1">
    <location>
        <begin position="29"/>
        <end position="52"/>
    </location>
</feature>
<dbReference type="Proteomes" id="UP001185092">
    <property type="component" value="Unassembled WGS sequence"/>
</dbReference>
<comment type="caution">
    <text evidence="2">The sequence shown here is derived from an EMBL/GenBank/DDBJ whole genome shotgun (WGS) entry which is preliminary data.</text>
</comment>
<keyword evidence="1" id="KW-1133">Transmembrane helix</keyword>
<dbReference type="AlphaFoldDB" id="A0AAE3XKY1"/>
<accession>A0AAE3XKY1</accession>